<organism evidence="1 2">
    <name type="scientific">Segatella salivae</name>
    <dbReference type="NCBI Taxonomy" id="228604"/>
    <lineage>
        <taxon>Bacteria</taxon>
        <taxon>Pseudomonadati</taxon>
        <taxon>Bacteroidota</taxon>
        <taxon>Bacteroidia</taxon>
        <taxon>Bacteroidales</taxon>
        <taxon>Prevotellaceae</taxon>
        <taxon>Segatella</taxon>
    </lineage>
</organism>
<dbReference type="InterPro" id="IPR056734">
    <property type="entry name" value="NANM"/>
</dbReference>
<name>A0AAW4NS50_9BACT</name>
<evidence type="ECO:0000313" key="2">
    <source>
        <dbReference type="Proteomes" id="UP001196873"/>
    </source>
</evidence>
<accession>A0AAW4NS50</accession>
<proteinExistence type="predicted"/>
<dbReference type="RefSeq" id="WP_219428042.1">
    <property type="nucleotide sequence ID" value="NZ_JAHXRD010000016.1"/>
</dbReference>
<comment type="caution">
    <text evidence="1">The sequence shown here is derived from an EMBL/GenBank/DDBJ whole genome shotgun (WGS) entry which is preliminary data.</text>
</comment>
<dbReference type="Pfam" id="PF24996">
    <property type="entry name" value="NANM"/>
    <property type="match status" value="2"/>
</dbReference>
<protein>
    <submittedName>
        <fullName evidence="1">Mutarotase</fullName>
    </submittedName>
</protein>
<dbReference type="EMBL" id="JAHXRF010000017">
    <property type="protein sequence ID" value="MBW4866457.1"/>
    <property type="molecule type" value="Genomic_DNA"/>
</dbReference>
<reference evidence="1" key="1">
    <citation type="submission" date="2021-07" db="EMBL/GenBank/DDBJ databases">
        <title>Genomic diversity and antimicrobial resistance of Prevotella spp. isolated from chronic lung disease airways.</title>
        <authorList>
            <person name="Webb K.A."/>
            <person name="Olagoke O.S."/>
            <person name="Baird T."/>
            <person name="Neill J."/>
            <person name="Pham A."/>
            <person name="Wells T.J."/>
            <person name="Ramsay K.A."/>
            <person name="Bell S.C."/>
            <person name="Sarovich D.S."/>
            <person name="Price E.P."/>
        </authorList>
    </citation>
    <scope>NUCLEOTIDE SEQUENCE</scope>
    <source>
        <strain evidence="1">SCHI0047.S.3</strain>
    </source>
</reference>
<sequence length="360" mass="38915">MKSIRILLILNLVMNPFIKETKLHAQSLHLARVEYVKGFPSDEAGIEKGVSACFAGTVDNMLLMAGGCNFPEKPAAEGGLKRYYQGIYAAEITRENQLKWTLVGKLPQPCAYGVSIPLPSGLLCIGGNNLNESFDSAFEIILKDGKATLKQYPSLPVKMDNFAGACDGNQVVVSNGLQTFALKLNQLEDGWETLHPLTPKKLSQPVGVFVEGNYCQWGGCTAKTATEDCELNLSGQCLGKPTTTLAPPKNNGGEDIFLGGAAAISLTPQTFVAVGGVNKDIFLDAVNHPKPGYMTHPAEWYRFNPFICIYENGAWKIAGTEKIAARAGTTLAKHGNDIYVIGGELKPGVRTPDIYRLTFK</sequence>
<dbReference type="Proteomes" id="UP001196873">
    <property type="component" value="Unassembled WGS sequence"/>
</dbReference>
<evidence type="ECO:0000313" key="1">
    <source>
        <dbReference type="EMBL" id="MBW4866457.1"/>
    </source>
</evidence>
<gene>
    <name evidence="1" type="ORF">KZY68_10705</name>
</gene>
<dbReference type="AlphaFoldDB" id="A0AAW4NS50"/>